<accession>A0A7H0HYY0</accession>
<proteinExistence type="predicted"/>
<gene>
    <name evidence="1" type="ORF">IAG43_24295</name>
</gene>
<evidence type="ECO:0000313" key="1">
    <source>
        <dbReference type="EMBL" id="QNP65746.1"/>
    </source>
</evidence>
<dbReference type="RefSeq" id="WP_069169205.1">
    <property type="nucleotide sequence ID" value="NZ_CP060825.1"/>
</dbReference>
<keyword evidence="2" id="KW-1185">Reference proteome</keyword>
<keyword evidence="1" id="KW-0418">Kinase</keyword>
<dbReference type="KEGG" id="sgj:IAG43_24295"/>
<dbReference type="SUPFAM" id="SSF55874">
    <property type="entry name" value="ATPase domain of HSP90 chaperone/DNA topoisomerase II/histidine kinase"/>
    <property type="match status" value="1"/>
</dbReference>
<organism evidence="1 2">
    <name type="scientific">Streptomyces genisteinicus</name>
    <dbReference type="NCBI Taxonomy" id="2768068"/>
    <lineage>
        <taxon>Bacteria</taxon>
        <taxon>Bacillati</taxon>
        <taxon>Actinomycetota</taxon>
        <taxon>Actinomycetes</taxon>
        <taxon>Kitasatosporales</taxon>
        <taxon>Streptomycetaceae</taxon>
        <taxon>Streptomyces</taxon>
    </lineage>
</organism>
<protein>
    <submittedName>
        <fullName evidence="1">Sensor histidine kinase</fullName>
    </submittedName>
</protein>
<keyword evidence="1" id="KW-0808">Transferase</keyword>
<reference evidence="1 2" key="1">
    <citation type="submission" date="2020-08" db="EMBL/GenBank/DDBJ databases">
        <title>A novel species.</title>
        <authorList>
            <person name="Gao J."/>
        </authorList>
    </citation>
    <scope>NUCLEOTIDE SEQUENCE [LARGE SCALE GENOMIC DNA]</scope>
    <source>
        <strain evidence="1 2">CRPJ-33</strain>
    </source>
</reference>
<dbReference type="InterPro" id="IPR036890">
    <property type="entry name" value="HATPase_C_sf"/>
</dbReference>
<dbReference type="EMBL" id="CP060825">
    <property type="protein sequence ID" value="QNP65746.1"/>
    <property type="molecule type" value="Genomic_DNA"/>
</dbReference>
<dbReference type="Proteomes" id="UP000516230">
    <property type="component" value="Chromosome"/>
</dbReference>
<name>A0A7H0HYY0_9ACTN</name>
<evidence type="ECO:0000313" key="2">
    <source>
        <dbReference type="Proteomes" id="UP000516230"/>
    </source>
</evidence>
<dbReference type="AlphaFoldDB" id="A0A7H0HYY0"/>
<sequence>MALTTSLAGRVRNTSLPKSHALLPLLEAVVNAIQAIDARFGDDTESGRLRIRIHRSPQEALDFSHVGPGRAALKPIVGFTVEDNGVGFTPENMTSFETLDSDHKADMGCRGVGRLLWLKAFDRVTIRSAYEDEAGRIDGRQFRFSVHGEVELDPEAELPAEVGAAVSLDGFKKPYQQSGLKSVEAIAREVFEHCIWYFLRPGGAPHIMVSDDDGAVSLNSLMNDFVYSDLQRTSIDVKGERFDMVSLRLKSSPRNHAPRLYWCAANRVVLEENLTSKVPGLYGRLKDSESSPFTYVCYLSSDFLDSHVRADRTAFDISEQAPDTPLIEDVSMDDIRESALKEVERILAGPLSAAREEGKARVHEFVSNRAPRYRPVLSRLEPLGVTVDPSIKDQELELLLHSNLQKLEASALAEGHAVLSQGNSAPPEGYDDRLARYLNTVTDINQSDLAAYVSRRRAILDVLQRLVEVDGQGRYSREDAIHSLLMPMRTDSNEVGTDASNLWIIDERLAFHDYLASDKTLKSMPITGSDSTREPDLLATRLVGSPVLASEGQSLPLPSIVVVEVKRPMRNDASEDKDPIQQCLDYVKRVRAGGVKTALGRPIPPTREAPAFCYVLADLTKTMVDRCEYATLRPTHDGMGYFGFNEPLKAYIEVVSFDRLVNAATERNRAFFDKLGLPSS</sequence>
<dbReference type="GO" id="GO:0016301">
    <property type="term" value="F:kinase activity"/>
    <property type="evidence" value="ECO:0007669"/>
    <property type="project" value="UniProtKB-KW"/>
</dbReference>